<dbReference type="EMBL" id="AEPS01000011">
    <property type="protein sequence ID" value="EFU67037.1"/>
    <property type="molecule type" value="Genomic_DNA"/>
</dbReference>
<dbReference type="Proteomes" id="UP000032871">
    <property type="component" value="Unassembled WGS sequence"/>
</dbReference>
<evidence type="ECO:0000313" key="2">
    <source>
        <dbReference type="Proteomes" id="UP000032871"/>
    </source>
</evidence>
<accession>E6KZU0</accession>
<reference evidence="1 2" key="1">
    <citation type="submission" date="2010-12" db="EMBL/GenBank/DDBJ databases">
        <authorList>
            <person name="Muzny D."/>
            <person name="Qin X."/>
            <person name="Deng J."/>
            <person name="Jiang H."/>
            <person name="Liu Y."/>
            <person name="Qu J."/>
            <person name="Song X.-Z."/>
            <person name="Zhang L."/>
            <person name="Thornton R."/>
            <person name="Coyle M."/>
            <person name="Francisco L."/>
            <person name="Jackson L."/>
            <person name="Javaid M."/>
            <person name="Korchina V."/>
            <person name="Kovar C."/>
            <person name="Mata R."/>
            <person name="Mathew T."/>
            <person name="Ngo R."/>
            <person name="Nguyen L."/>
            <person name="Nguyen N."/>
            <person name="Okwuonu G."/>
            <person name="Ongeri F."/>
            <person name="Pham C."/>
            <person name="Simmons D."/>
            <person name="Wilczek-Boney K."/>
            <person name="Hale W."/>
            <person name="Jakkamsetti A."/>
            <person name="Pham P."/>
            <person name="Ruth R."/>
            <person name="San Lucas F."/>
            <person name="Warren J."/>
            <person name="Zhang J."/>
            <person name="Zhao Z."/>
            <person name="Zhou C."/>
            <person name="Zhu D."/>
            <person name="Lee S."/>
            <person name="Bess C."/>
            <person name="Blankenburg K."/>
            <person name="Forbes L."/>
            <person name="Fu Q."/>
            <person name="Gubbala S."/>
            <person name="Hirani K."/>
            <person name="Jayaseelan J.C."/>
            <person name="Lara F."/>
            <person name="Munidasa M."/>
            <person name="Palculict T."/>
            <person name="Patil S."/>
            <person name="Pu L.-L."/>
            <person name="Saada N."/>
            <person name="Tang L."/>
            <person name="Weissenberger G."/>
            <person name="Zhu Y."/>
            <person name="Hemphill L."/>
            <person name="Shang Y."/>
            <person name="Youmans B."/>
            <person name="Ayvaz T."/>
            <person name="Ross M."/>
            <person name="Santibanez J."/>
            <person name="Aqrawi P."/>
            <person name="Gross S."/>
            <person name="Joshi V."/>
            <person name="Fowler G."/>
            <person name="Nazareth L."/>
            <person name="Reid J."/>
            <person name="Worley K."/>
            <person name="Petrosino J."/>
            <person name="Highlander S."/>
            <person name="Gibbs R."/>
        </authorList>
    </citation>
    <scope>NUCLEOTIDE SEQUENCE [LARGE SCALE GENOMIC DNA]</scope>
    <source>
        <strain evidence="1 2">ATCC 33393</strain>
    </source>
</reference>
<keyword evidence="2" id="KW-1185">Reference proteome</keyword>
<evidence type="ECO:0000313" key="1">
    <source>
        <dbReference type="EMBL" id="EFU67037.1"/>
    </source>
</evidence>
<sequence>MNIKKAAYFSVFFGQIVEEIGKFFDRFSQFFKELISSFLLGKNKARIKRAFTFLNID</sequence>
<comment type="caution">
    <text evidence="1">The sequence shown here is derived from an EMBL/GenBank/DDBJ whole genome shotgun (WGS) entry which is preliminary data.</text>
</comment>
<name>E6KZU0_9PAST</name>
<dbReference type="AlphaFoldDB" id="E6KZU0"/>
<organism evidence="1 2">
    <name type="scientific">Aggregatibacter segnis ATCC 33393</name>
    <dbReference type="NCBI Taxonomy" id="888057"/>
    <lineage>
        <taxon>Bacteria</taxon>
        <taxon>Pseudomonadati</taxon>
        <taxon>Pseudomonadota</taxon>
        <taxon>Gammaproteobacteria</taxon>
        <taxon>Pasteurellales</taxon>
        <taxon>Pasteurellaceae</taxon>
        <taxon>Aggregatibacter</taxon>
    </lineage>
</organism>
<gene>
    <name evidence="1" type="ORF">HMPREF9064_1672</name>
</gene>
<proteinExistence type="predicted"/>
<protein>
    <submittedName>
        <fullName evidence="1">Uncharacterized protein</fullName>
    </submittedName>
</protein>
<dbReference type="HOGENOM" id="CLU_2986266_0_0_6"/>